<dbReference type="AlphaFoldDB" id="A0A4Y1ZV06"/>
<dbReference type="SUPFAM" id="SSF52540">
    <property type="entry name" value="P-loop containing nucleoside triphosphate hydrolases"/>
    <property type="match status" value="1"/>
</dbReference>
<dbReference type="EMBL" id="BGPR01078273">
    <property type="protein sequence ID" value="GBL69566.1"/>
    <property type="molecule type" value="Genomic_DNA"/>
</dbReference>
<evidence type="ECO:0000259" key="1">
    <source>
        <dbReference type="Pfam" id="PF21530"/>
    </source>
</evidence>
<name>A0A4Y1ZV06_ARAVE</name>
<evidence type="ECO:0000313" key="3">
    <source>
        <dbReference type="Proteomes" id="UP000499080"/>
    </source>
</evidence>
<feature type="domain" description="DNA helicase Pif1-like 2B" evidence="1">
    <location>
        <begin position="114"/>
        <end position="149"/>
    </location>
</feature>
<dbReference type="OrthoDB" id="272985at2759"/>
<dbReference type="Pfam" id="PF21530">
    <property type="entry name" value="Pif1_2B_dom"/>
    <property type="match status" value="1"/>
</dbReference>
<keyword evidence="3" id="KW-1185">Reference proteome</keyword>
<dbReference type="PANTHER" id="PTHR10492:SF95">
    <property type="entry name" value="HELITRON HELICASE-LIKE DOMAIN-CONTAINING PROTEIN"/>
    <property type="match status" value="1"/>
</dbReference>
<proteinExistence type="predicted"/>
<dbReference type="InterPro" id="IPR027417">
    <property type="entry name" value="P-loop_NTPase"/>
</dbReference>
<reference evidence="2 3" key="1">
    <citation type="journal article" date="2019" name="Sci. Rep.">
        <title>Orb-weaving spider Araneus ventricosus genome elucidates the spidroin gene catalogue.</title>
        <authorList>
            <person name="Kono N."/>
            <person name="Nakamura H."/>
            <person name="Ohtoshi R."/>
            <person name="Moran D.A.P."/>
            <person name="Shinohara A."/>
            <person name="Yoshida Y."/>
            <person name="Fujiwara M."/>
            <person name="Mori M."/>
            <person name="Tomita M."/>
            <person name="Arakawa K."/>
        </authorList>
    </citation>
    <scope>NUCLEOTIDE SEQUENCE [LARGE SCALE GENOMIC DNA]</scope>
</reference>
<gene>
    <name evidence="2" type="ORF">AVEN_32797_1</name>
</gene>
<dbReference type="PANTHER" id="PTHR10492">
    <property type="match status" value="1"/>
</dbReference>
<organism evidence="2 3">
    <name type="scientific">Araneus ventricosus</name>
    <name type="common">Orbweaver spider</name>
    <name type="synonym">Epeira ventricosa</name>
    <dbReference type="NCBI Taxonomy" id="182803"/>
    <lineage>
        <taxon>Eukaryota</taxon>
        <taxon>Metazoa</taxon>
        <taxon>Ecdysozoa</taxon>
        <taxon>Arthropoda</taxon>
        <taxon>Chelicerata</taxon>
        <taxon>Arachnida</taxon>
        <taxon>Araneae</taxon>
        <taxon>Araneomorphae</taxon>
        <taxon>Entelegynae</taxon>
        <taxon>Araneoidea</taxon>
        <taxon>Araneidae</taxon>
        <taxon>Araneus</taxon>
    </lineage>
</organism>
<accession>A0A4Y1ZV06</accession>
<protein>
    <recommendedName>
        <fullName evidence="1">DNA helicase Pif1-like 2B domain-containing protein</fullName>
    </recommendedName>
</protein>
<comment type="caution">
    <text evidence="2">The sequence shown here is derived from an EMBL/GenBank/DDBJ whole genome shotgun (WGS) entry which is preliminary data.</text>
</comment>
<evidence type="ECO:0000313" key="2">
    <source>
        <dbReference type="EMBL" id="GBL69566.1"/>
    </source>
</evidence>
<dbReference type="InterPro" id="IPR049163">
    <property type="entry name" value="Pif1-like_2B_dom"/>
</dbReference>
<dbReference type="Proteomes" id="UP000499080">
    <property type="component" value="Unassembled WGS sequence"/>
</dbReference>
<sequence length="262" mass="29467">MRVQVLGDISSENFAKNTLILGEGKLPTKLASDLFSIPSDFCVSVPSFKDLIRHVSNKYKDHHWVCELAILAPKNENINKIIESLLKKLSGNFITYKFPDAVMDKVQAVYYLTEFLNSLNPFGMPPHMLNQKVGFSIMLLRNLDPSKLCKRTGLCASKLMSNAIQATILIGNNKGESVFIPRIPLIPSDMSFEFKSFQFPDCLAFAITINKVQGQSLRVAGINLETRCFSQDQLHVSCSRVGTPRNYMLQTARLKMSLNRML</sequence>